<reference evidence="2" key="1">
    <citation type="submission" date="2025-08" db="UniProtKB">
        <authorList>
            <consortium name="Ensembl"/>
        </authorList>
    </citation>
    <scope>IDENTIFICATION</scope>
</reference>
<evidence type="ECO:0000313" key="3">
    <source>
        <dbReference type="Proteomes" id="UP000694388"/>
    </source>
</evidence>
<dbReference type="AlphaFoldDB" id="A0A8C4R6B4"/>
<dbReference type="InterPro" id="IPR027417">
    <property type="entry name" value="P-loop_NTPase"/>
</dbReference>
<feature type="compositionally biased region" description="Basic and acidic residues" evidence="1">
    <location>
        <begin position="218"/>
        <end position="227"/>
    </location>
</feature>
<accession>A0A8C4R6B4</accession>
<organism evidence="2 3">
    <name type="scientific">Eptatretus burgeri</name>
    <name type="common">Inshore hagfish</name>
    <dbReference type="NCBI Taxonomy" id="7764"/>
    <lineage>
        <taxon>Eukaryota</taxon>
        <taxon>Metazoa</taxon>
        <taxon>Chordata</taxon>
        <taxon>Craniata</taxon>
        <taxon>Vertebrata</taxon>
        <taxon>Cyclostomata</taxon>
        <taxon>Myxini</taxon>
        <taxon>Myxiniformes</taxon>
        <taxon>Myxinidae</taxon>
        <taxon>Eptatretinae</taxon>
        <taxon>Eptatretus</taxon>
    </lineage>
</organism>
<proteinExistence type="predicted"/>
<keyword evidence="3" id="KW-1185">Reference proteome</keyword>
<feature type="region of interest" description="Disordered" evidence="1">
    <location>
        <begin position="79"/>
        <end position="227"/>
    </location>
</feature>
<protein>
    <submittedName>
        <fullName evidence="2">Uncharacterized protein</fullName>
    </submittedName>
</protein>
<name>A0A8C4R6B4_EPTBU</name>
<feature type="compositionally biased region" description="Basic and acidic residues" evidence="1">
    <location>
        <begin position="91"/>
        <end position="101"/>
    </location>
</feature>
<feature type="compositionally biased region" description="Basic and acidic residues" evidence="1">
    <location>
        <begin position="107"/>
        <end position="118"/>
    </location>
</feature>
<evidence type="ECO:0000313" key="2">
    <source>
        <dbReference type="Ensembl" id="ENSEBUP00000025732.1"/>
    </source>
</evidence>
<dbReference type="PANTHER" id="PTHR11824">
    <property type="entry name" value="VOLTAGE-DEPENDENT CALCIUM CHANNEL BETA SUBUNIT"/>
    <property type="match status" value="1"/>
</dbReference>
<dbReference type="Gene3D" id="3.40.50.300">
    <property type="entry name" value="P-loop containing nucleotide triphosphate hydrolases"/>
    <property type="match status" value="1"/>
</dbReference>
<evidence type="ECO:0000256" key="1">
    <source>
        <dbReference type="SAM" id="MobiDB-lite"/>
    </source>
</evidence>
<feature type="compositionally biased region" description="Polar residues" evidence="1">
    <location>
        <begin position="138"/>
        <end position="148"/>
    </location>
</feature>
<dbReference type="Ensembl" id="ENSEBUT00000026308.1">
    <property type="protein sequence ID" value="ENSEBUP00000025732.1"/>
    <property type="gene ID" value="ENSEBUG00000015854.1"/>
</dbReference>
<sequence>MQHMFDVILDENQLEEACEHLAEFLDSHWKAAHPPRTSLPTSINSASLPEAALRTIVSPAKDSSEPVCDLYCGGHDSPGEIQSCGGTRSRNRLDKGRHSASYDEDYHESNISRSRGMEDDGESVVMRTNLGTPLVTRHSGSQVGSASDGQRKPREHRRRMAYSRADSQGSSGLPGSVGSRDEVPREILGGVEMEEESMHLRGCADSLMGRRQHRHRKDQYAHKTQDA</sequence>
<reference evidence="2" key="2">
    <citation type="submission" date="2025-09" db="UniProtKB">
        <authorList>
            <consortium name="Ensembl"/>
        </authorList>
    </citation>
    <scope>IDENTIFICATION</scope>
</reference>
<dbReference type="Proteomes" id="UP000694388">
    <property type="component" value="Unplaced"/>
</dbReference>